<gene>
    <name evidence="2" type="ORF">ABT39_MTgene2537</name>
</gene>
<comment type="caution">
    <text evidence="2">The sequence shown here is derived from an EMBL/GenBank/DDBJ whole genome shotgun (WGS) entry which is preliminary data.</text>
</comment>
<feature type="transmembrane region" description="Helical" evidence="1">
    <location>
        <begin position="45"/>
        <end position="64"/>
    </location>
</feature>
<evidence type="ECO:0000313" key="2">
    <source>
        <dbReference type="EMBL" id="KUM45700.1"/>
    </source>
</evidence>
<dbReference type="EMBL" id="LKAM01000017">
    <property type="protein sequence ID" value="KUM45700.1"/>
    <property type="molecule type" value="Genomic_DNA"/>
</dbReference>
<protein>
    <submittedName>
        <fullName evidence="2">Uncharacterized protein</fullName>
    </submittedName>
</protein>
<proteinExistence type="predicted"/>
<evidence type="ECO:0000256" key="1">
    <source>
        <dbReference type="SAM" id="Phobius"/>
    </source>
</evidence>
<keyword evidence="1" id="KW-0812">Transmembrane</keyword>
<dbReference type="AlphaFoldDB" id="A0A101LUQ7"/>
<keyword evidence="1" id="KW-1133">Transmembrane helix</keyword>
<dbReference type="PROSITE" id="PS51257">
    <property type="entry name" value="PROKAR_LIPOPROTEIN"/>
    <property type="match status" value="1"/>
</dbReference>
<geneLocation type="mitochondrion" evidence="2"/>
<reference evidence="2" key="1">
    <citation type="journal article" date="2015" name="Genome Biol. Evol.">
        <title>Organellar Genomes of White Spruce (Picea glauca): Assembly and Annotation.</title>
        <authorList>
            <person name="Jackman S.D."/>
            <person name="Warren R.L."/>
            <person name="Gibb E.A."/>
            <person name="Vandervalk B.P."/>
            <person name="Mohamadi H."/>
            <person name="Chu J."/>
            <person name="Raymond A."/>
            <person name="Pleasance S."/>
            <person name="Coope R."/>
            <person name="Wildung M.R."/>
            <person name="Ritland C.E."/>
            <person name="Bousquet J."/>
            <person name="Jones S.J."/>
            <person name="Bohlmann J."/>
            <person name="Birol I."/>
        </authorList>
    </citation>
    <scope>NUCLEOTIDE SEQUENCE [LARGE SCALE GENOMIC DNA]</scope>
    <source>
        <tissue evidence="2">Flushing bud</tissue>
    </source>
</reference>
<organism evidence="2">
    <name type="scientific">Picea glauca</name>
    <name type="common">White spruce</name>
    <name type="synonym">Pinus glauca</name>
    <dbReference type="NCBI Taxonomy" id="3330"/>
    <lineage>
        <taxon>Eukaryota</taxon>
        <taxon>Viridiplantae</taxon>
        <taxon>Streptophyta</taxon>
        <taxon>Embryophyta</taxon>
        <taxon>Tracheophyta</taxon>
        <taxon>Spermatophyta</taxon>
        <taxon>Pinopsida</taxon>
        <taxon>Pinidae</taxon>
        <taxon>Conifers I</taxon>
        <taxon>Pinales</taxon>
        <taxon>Pinaceae</taxon>
        <taxon>Picea</taxon>
    </lineage>
</organism>
<name>A0A101LUQ7_PICGL</name>
<sequence>MKDRQKYLDHPATSLTFLGCPVITVHELGIREPFTRFRPMYIRNCLAKCTVILYTMHACLISWFDDSLVKFRMSQ</sequence>
<accession>A0A101LUQ7</accession>
<keyword evidence="1" id="KW-0472">Membrane</keyword>
<keyword evidence="2" id="KW-0496">Mitochondrion</keyword>